<gene>
    <name evidence="1" type="ORF">DQU50_12355</name>
</gene>
<organism evidence="1 2">
    <name type="scientific">Staphylococcus aureus</name>
    <dbReference type="NCBI Taxonomy" id="1280"/>
    <lineage>
        <taxon>Bacteria</taxon>
        <taxon>Bacillati</taxon>
        <taxon>Bacillota</taxon>
        <taxon>Bacilli</taxon>
        <taxon>Bacillales</taxon>
        <taxon>Staphylococcaceae</taxon>
        <taxon>Staphylococcus</taxon>
    </lineage>
</organism>
<dbReference type="Proteomes" id="UP000451682">
    <property type="component" value="Unassembled WGS sequence"/>
</dbReference>
<dbReference type="AlphaFoldDB" id="A0AAX2YRF1"/>
<reference evidence="1 2" key="1">
    <citation type="submission" date="2018-06" db="EMBL/GenBank/DDBJ databases">
        <title>Whole genome sequencing to identify and define MRSA outbreaks.</title>
        <authorList>
            <person name="Sullivan M.J."/>
            <person name="Altman D.R."/>
            <person name="Chacko K."/>
            <person name="Ciferri B."/>
            <person name="Webster E."/>
            <person name="Deikus G."/>
            <person name="Lewis M."/>
            <person name="Khan Z."/>
            <person name="Beckford C."/>
            <person name="Rendo A."/>
            <person name="Samaroo F."/>
            <person name="Sebra R."/>
            <person name="Karam-Howlin R."/>
            <person name="Southwick K."/>
            <person name="Adams E."/>
            <person name="Ying L."/>
            <person name="Kornblum J."/>
            <person name="Factor S."/>
            <person name="Danesh Yazdi M."/>
            <person name="Dingle T."/>
            <person name="Hamula C."/>
            <person name="Bashir A."/>
            <person name="Schadt E."/>
            <person name="Kasarskis A."/>
            <person name="Patel G."/>
            <person name="Wallach F."/>
            <person name="Gibbs K."/>
            <person name="Van Bakel H."/>
        </authorList>
    </citation>
    <scope>NUCLEOTIDE SEQUENCE [LARGE SCALE GENOMIC DNA]</scope>
    <source>
        <strain evidence="2">pt013</strain>
    </source>
</reference>
<protein>
    <submittedName>
        <fullName evidence="1">Uncharacterized protein</fullName>
    </submittedName>
</protein>
<comment type="caution">
    <text evidence="1">The sequence shown here is derived from an EMBL/GenBank/DDBJ whole genome shotgun (WGS) entry which is preliminary data.</text>
</comment>
<sequence length="72" mass="8557">MHPPAFFRPSSKLSLSKAQLILIKLSQLNINYFEIYILLETPYIPPKMTTQRLYSTNYDYIKYENIIKKSNL</sequence>
<evidence type="ECO:0000313" key="2">
    <source>
        <dbReference type="Proteomes" id="UP000451682"/>
    </source>
</evidence>
<accession>A0AAX2YRF1</accession>
<dbReference type="EMBL" id="QNXF01000003">
    <property type="protein sequence ID" value="TXL40260.1"/>
    <property type="molecule type" value="Genomic_DNA"/>
</dbReference>
<name>A0AAX2YRF1_STAAU</name>
<evidence type="ECO:0000313" key="1">
    <source>
        <dbReference type="EMBL" id="TXL40260.1"/>
    </source>
</evidence>
<proteinExistence type="predicted"/>